<evidence type="ECO:0000256" key="1">
    <source>
        <dbReference type="SAM" id="MobiDB-lite"/>
    </source>
</evidence>
<gene>
    <name evidence="2" type="ORF">HOLleu_28087</name>
</gene>
<dbReference type="AlphaFoldDB" id="A0A9Q1BLU9"/>
<feature type="region of interest" description="Disordered" evidence="1">
    <location>
        <begin position="1"/>
        <end position="47"/>
    </location>
</feature>
<dbReference type="EMBL" id="JAIZAY010000014">
    <property type="protein sequence ID" value="KAJ8028849.1"/>
    <property type="molecule type" value="Genomic_DNA"/>
</dbReference>
<sequence>MGVCRALARPPHSTRLETRTKESSKLASRGGFDPFGRNESEGRLWPAPRGEIPARSVWTAGRIADLFRPALSGGAESERAC</sequence>
<name>A0A9Q1BLU9_HOLLE</name>
<reference evidence="2" key="1">
    <citation type="submission" date="2021-10" db="EMBL/GenBank/DDBJ databases">
        <title>Tropical sea cucumber genome reveals ecological adaptation and Cuvierian tubules defense mechanism.</title>
        <authorList>
            <person name="Chen T."/>
        </authorList>
    </citation>
    <scope>NUCLEOTIDE SEQUENCE</scope>
    <source>
        <strain evidence="2">Nanhai2018</strain>
        <tissue evidence="2">Muscle</tissue>
    </source>
</reference>
<proteinExistence type="predicted"/>
<evidence type="ECO:0000313" key="3">
    <source>
        <dbReference type="Proteomes" id="UP001152320"/>
    </source>
</evidence>
<comment type="caution">
    <text evidence="2">The sequence shown here is derived from an EMBL/GenBank/DDBJ whole genome shotgun (WGS) entry which is preliminary data.</text>
</comment>
<feature type="compositionally biased region" description="Basic and acidic residues" evidence="1">
    <location>
        <begin position="14"/>
        <end position="24"/>
    </location>
</feature>
<accession>A0A9Q1BLU9</accession>
<organism evidence="2 3">
    <name type="scientific">Holothuria leucospilota</name>
    <name type="common">Black long sea cucumber</name>
    <name type="synonym">Mertensiothuria leucospilota</name>
    <dbReference type="NCBI Taxonomy" id="206669"/>
    <lineage>
        <taxon>Eukaryota</taxon>
        <taxon>Metazoa</taxon>
        <taxon>Echinodermata</taxon>
        <taxon>Eleutherozoa</taxon>
        <taxon>Echinozoa</taxon>
        <taxon>Holothuroidea</taxon>
        <taxon>Aspidochirotacea</taxon>
        <taxon>Aspidochirotida</taxon>
        <taxon>Holothuriidae</taxon>
        <taxon>Holothuria</taxon>
    </lineage>
</organism>
<evidence type="ECO:0000313" key="2">
    <source>
        <dbReference type="EMBL" id="KAJ8028849.1"/>
    </source>
</evidence>
<dbReference type="OrthoDB" id="1713821at2759"/>
<protein>
    <submittedName>
        <fullName evidence="2">Uncharacterized protein</fullName>
    </submittedName>
</protein>
<keyword evidence="3" id="KW-1185">Reference proteome</keyword>
<dbReference type="Proteomes" id="UP001152320">
    <property type="component" value="Chromosome 14"/>
</dbReference>